<proteinExistence type="predicted"/>
<dbReference type="KEGG" id="salj:SMD11_0048"/>
<reference evidence="3 4" key="1">
    <citation type="submission" date="2017-06" db="EMBL/GenBank/DDBJ databases">
        <title>Streptomyces albireticuli Genome sequencing and assembly.</title>
        <authorList>
            <person name="Wang Y."/>
            <person name="Du B."/>
            <person name="Ding Y."/>
            <person name="Liu H."/>
            <person name="Hou Q."/>
            <person name="Liu K."/>
            <person name="Yao L."/>
            <person name="Wang C."/>
        </authorList>
    </citation>
    <scope>NUCLEOTIDE SEQUENCE [LARGE SCALE GENOMIC DNA]</scope>
    <source>
        <strain evidence="3 4">MDJK11</strain>
    </source>
</reference>
<evidence type="ECO:0000259" key="2">
    <source>
        <dbReference type="PROSITE" id="PS50943"/>
    </source>
</evidence>
<protein>
    <submittedName>
        <fullName evidence="3">Helix-turn-helix domain protein</fullName>
    </submittedName>
</protein>
<dbReference type="EMBL" id="CP021744">
    <property type="protein sequence ID" value="ARZ65716.1"/>
    <property type="molecule type" value="Genomic_DNA"/>
</dbReference>
<gene>
    <name evidence="3" type="ORF">SMD11_0048</name>
</gene>
<dbReference type="CDD" id="cd00093">
    <property type="entry name" value="HTH_XRE"/>
    <property type="match status" value="1"/>
</dbReference>
<dbReference type="Pfam" id="PF13560">
    <property type="entry name" value="HTH_31"/>
    <property type="match status" value="1"/>
</dbReference>
<sequence>MSGGTTVPRKGRPMKPLPDHRLGRLAGALRQARLRKGMSREQAAALIHVSVSTIQRAEAGRTRPTWPVTHALTDALGADLTEAEILWKRAGGPPRGTTPTQAPRLSLVRNAADLAAVLVRAYEEDGRPSLRTMEKRAQRTASQFGRMGRMTAWRVIHRTYLPRSAGQLQAFLTACKIPPHDFWQWTLAFARVQAHEESVKRNRPRSGTSTPTPERLRLTAEAAKADMRRAGLIPLDPYPGAQNPWAAECAKCGSLSRFRFSAVRKGRGCRVCATGQEAA</sequence>
<dbReference type="Gene3D" id="1.10.260.40">
    <property type="entry name" value="lambda repressor-like DNA-binding domains"/>
    <property type="match status" value="1"/>
</dbReference>
<feature type="domain" description="HTH cro/C1-type" evidence="2">
    <location>
        <begin position="29"/>
        <end position="83"/>
    </location>
</feature>
<name>A0A1Z2KUM5_9ACTN</name>
<organism evidence="3 4">
    <name type="scientific">Streptomyces albireticuli</name>
    <dbReference type="NCBI Taxonomy" id="1940"/>
    <lineage>
        <taxon>Bacteria</taxon>
        <taxon>Bacillati</taxon>
        <taxon>Actinomycetota</taxon>
        <taxon>Actinomycetes</taxon>
        <taxon>Kitasatosporales</taxon>
        <taxon>Streptomycetaceae</taxon>
        <taxon>Streptomyces</taxon>
    </lineage>
</organism>
<evidence type="ECO:0000313" key="3">
    <source>
        <dbReference type="EMBL" id="ARZ65716.1"/>
    </source>
</evidence>
<evidence type="ECO:0000313" key="4">
    <source>
        <dbReference type="Proteomes" id="UP000195755"/>
    </source>
</evidence>
<dbReference type="SUPFAM" id="SSF47413">
    <property type="entry name" value="lambda repressor-like DNA-binding domains"/>
    <property type="match status" value="1"/>
</dbReference>
<evidence type="ECO:0000256" key="1">
    <source>
        <dbReference type="SAM" id="MobiDB-lite"/>
    </source>
</evidence>
<dbReference type="AlphaFoldDB" id="A0A1Z2KUM5"/>
<feature type="region of interest" description="Disordered" evidence="1">
    <location>
        <begin position="1"/>
        <end position="20"/>
    </location>
</feature>
<feature type="region of interest" description="Disordered" evidence="1">
    <location>
        <begin position="196"/>
        <end position="215"/>
    </location>
</feature>
<dbReference type="SMART" id="SM00530">
    <property type="entry name" value="HTH_XRE"/>
    <property type="match status" value="1"/>
</dbReference>
<dbReference type="PROSITE" id="PS50943">
    <property type="entry name" value="HTH_CROC1"/>
    <property type="match status" value="1"/>
</dbReference>
<dbReference type="InterPro" id="IPR001387">
    <property type="entry name" value="Cro/C1-type_HTH"/>
</dbReference>
<accession>A0A1Z2KUM5</accession>
<dbReference type="InterPro" id="IPR010982">
    <property type="entry name" value="Lambda_DNA-bd_dom_sf"/>
</dbReference>
<dbReference type="GO" id="GO:0003677">
    <property type="term" value="F:DNA binding"/>
    <property type="evidence" value="ECO:0007669"/>
    <property type="project" value="InterPro"/>
</dbReference>
<dbReference type="Proteomes" id="UP000195755">
    <property type="component" value="Chromosome"/>
</dbReference>